<name>E8UC38_DEIML</name>
<dbReference type="InterPro" id="IPR036412">
    <property type="entry name" value="HAD-like_sf"/>
</dbReference>
<sequence length="242" mass="25298">MLKVFLDDGGVLNDNARRAPQWAALIGPYLAGRYGGEASEWAAANARVAPALWGRLRADTDPHGGWAKFEAQYAALWVRGMFAAVGRTPPPGADLIGVQRAAYEAVIPHVHAAIPGAVQAVKEAYALTGPLFMASGGASWELEGYLASMGEGVRSLFAERLHGADLVDTLKEGAAYHPRVLTDAGVRPQDAVVVDDRADCVSWARAAGARAVLIAPGGTAHANANAVIPHLGALPALLRAWA</sequence>
<evidence type="ECO:0000313" key="2">
    <source>
        <dbReference type="Proteomes" id="UP000008635"/>
    </source>
</evidence>
<dbReference type="SUPFAM" id="SSF56784">
    <property type="entry name" value="HAD-like"/>
    <property type="match status" value="1"/>
</dbReference>
<dbReference type="InterPro" id="IPR023214">
    <property type="entry name" value="HAD_sf"/>
</dbReference>
<dbReference type="STRING" id="709986.Deima_3070"/>
<dbReference type="Gene3D" id="3.40.50.1000">
    <property type="entry name" value="HAD superfamily/HAD-like"/>
    <property type="match status" value="1"/>
</dbReference>
<dbReference type="CDD" id="cd01427">
    <property type="entry name" value="HAD_like"/>
    <property type="match status" value="1"/>
</dbReference>
<gene>
    <name evidence="1" type="ordered locus">Deima_3070</name>
</gene>
<proteinExistence type="predicted"/>
<dbReference type="Proteomes" id="UP000008635">
    <property type="component" value="Chromosome"/>
</dbReference>
<dbReference type="KEGG" id="dmr:Deima_3070"/>
<protein>
    <recommendedName>
        <fullName evidence="3">Haloacid dehalogenase domain protein hydrolase</fullName>
    </recommendedName>
</protein>
<dbReference type="RefSeq" id="WP_013558202.1">
    <property type="nucleotide sequence ID" value="NC_014958.1"/>
</dbReference>
<keyword evidence="2" id="KW-1185">Reference proteome</keyword>
<evidence type="ECO:0008006" key="3">
    <source>
        <dbReference type="Google" id="ProtNLM"/>
    </source>
</evidence>
<dbReference type="eggNOG" id="COG0637">
    <property type="taxonomic scope" value="Bacteria"/>
</dbReference>
<reference evidence="2" key="2">
    <citation type="submission" date="2011-01" db="EMBL/GenBank/DDBJ databases">
        <title>The complete genome of Deinococcus maricopensis DSM 21211.</title>
        <authorList>
            <consortium name="US DOE Joint Genome Institute (JGI-PGF)"/>
            <person name="Lucas S."/>
            <person name="Copeland A."/>
            <person name="Lapidus A."/>
            <person name="Goodwin L."/>
            <person name="Pitluck S."/>
            <person name="Kyrpides N."/>
            <person name="Mavromatis K."/>
            <person name="Pagani I."/>
            <person name="Ivanova N."/>
            <person name="Ovchinnikova G."/>
            <person name="Zeytun A."/>
            <person name="Detter J.C."/>
            <person name="Han C."/>
            <person name="Land M."/>
            <person name="Hauser L."/>
            <person name="Markowitz V."/>
            <person name="Cheng J.-F."/>
            <person name="Hugenholtz P."/>
            <person name="Woyke T."/>
            <person name="Wu D."/>
            <person name="Pukall R."/>
            <person name="Gehrich-Schroeter G."/>
            <person name="Brambilla E."/>
            <person name="Klenk H.-P."/>
            <person name="Eisen J.A."/>
        </authorList>
    </citation>
    <scope>NUCLEOTIDE SEQUENCE [LARGE SCALE GENOMIC DNA]</scope>
    <source>
        <strain evidence="2">DSM 21211 / LMG 22137 / NRRL B-23946 / LB-34</strain>
    </source>
</reference>
<dbReference type="AlphaFoldDB" id="E8UC38"/>
<dbReference type="HOGENOM" id="CLU_1145714_0_0_0"/>
<evidence type="ECO:0000313" key="1">
    <source>
        <dbReference type="EMBL" id="ADV68699.1"/>
    </source>
</evidence>
<accession>E8UC38</accession>
<dbReference type="EMBL" id="CP002454">
    <property type="protein sequence ID" value="ADV68699.1"/>
    <property type="molecule type" value="Genomic_DNA"/>
</dbReference>
<organism evidence="1 2">
    <name type="scientific">Deinococcus maricopensis (strain DSM 21211 / LMG 22137 / NRRL B-23946 / LB-34)</name>
    <dbReference type="NCBI Taxonomy" id="709986"/>
    <lineage>
        <taxon>Bacteria</taxon>
        <taxon>Thermotogati</taxon>
        <taxon>Deinococcota</taxon>
        <taxon>Deinococci</taxon>
        <taxon>Deinococcales</taxon>
        <taxon>Deinococcaceae</taxon>
        <taxon>Deinococcus</taxon>
    </lineage>
</organism>
<dbReference type="OrthoDB" id="158943at2"/>
<reference evidence="1 2" key="1">
    <citation type="journal article" date="2011" name="Stand. Genomic Sci.">
        <title>Complete genome sequence of Deinococcus maricopensis type strain (LB-34).</title>
        <authorList>
            <person name="Pukall R."/>
            <person name="Zeytun A."/>
            <person name="Lucas S."/>
            <person name="Lapidus A."/>
            <person name="Hammon N."/>
            <person name="Deshpande S."/>
            <person name="Nolan M."/>
            <person name="Cheng J.F."/>
            <person name="Pitluck S."/>
            <person name="Liolios K."/>
            <person name="Pagani I."/>
            <person name="Mikhailova N."/>
            <person name="Ivanova N."/>
            <person name="Mavromatis K."/>
            <person name="Pati A."/>
            <person name="Tapia R."/>
            <person name="Han C."/>
            <person name="Goodwin L."/>
            <person name="Chen A."/>
            <person name="Palaniappan K."/>
            <person name="Land M."/>
            <person name="Hauser L."/>
            <person name="Chang Y.J."/>
            <person name="Jeffries C.D."/>
            <person name="Brambilla E.M."/>
            <person name="Rohde M."/>
            <person name="Goker M."/>
            <person name="Detter J.C."/>
            <person name="Woyke T."/>
            <person name="Bristow J."/>
            <person name="Eisen J.A."/>
            <person name="Markowitz V."/>
            <person name="Hugenholtz P."/>
            <person name="Kyrpides N.C."/>
            <person name="Klenk H.P."/>
        </authorList>
    </citation>
    <scope>NUCLEOTIDE SEQUENCE [LARGE SCALE GENOMIC DNA]</scope>
    <source>
        <strain evidence="2">DSM 21211 / LMG 22137 / NRRL B-23946 / LB-34</strain>
    </source>
</reference>